<comment type="similarity">
    <text evidence="1 6">Belongs to the oligoribonuclease family.</text>
</comment>
<name>A0A346NI78_9ALTE</name>
<evidence type="ECO:0000256" key="3">
    <source>
        <dbReference type="ARBA" id="ARBA00022801"/>
    </source>
</evidence>
<dbReference type="NCBIfam" id="NF003765">
    <property type="entry name" value="PRK05359.1"/>
    <property type="match status" value="1"/>
</dbReference>
<dbReference type="Gene3D" id="3.30.420.10">
    <property type="entry name" value="Ribonuclease H-like superfamily/Ribonuclease H"/>
    <property type="match status" value="1"/>
</dbReference>
<sequence length="181" mass="20581">MSKHDMNLVWIDMEMTGLDPETCKVLEIATIVTDAQLNVLAEGPVIAVHQPDSLLDTMDEWCTRVHGESGLTARCRASTVTEAQAAAQTIAFLSDYVDAGKSPLCGNTIGQDRRFMVKYMPELEAYFHYRNIDVSTIKELARRWKPEILEGFTKKGVHLALDDIRESIEEMKYYRQYVFSI</sequence>
<dbReference type="GO" id="GO:0005737">
    <property type="term" value="C:cytoplasm"/>
    <property type="evidence" value="ECO:0007669"/>
    <property type="project" value="UniProtKB-SubCell"/>
</dbReference>
<comment type="function">
    <text evidence="6">3'-to-5' exoribonuclease specific for small oligoribonucleotides.</text>
</comment>
<dbReference type="HAMAP" id="MF_00045">
    <property type="entry name" value="Oligoribonuclease"/>
    <property type="match status" value="1"/>
</dbReference>
<evidence type="ECO:0000256" key="2">
    <source>
        <dbReference type="ARBA" id="ARBA00022722"/>
    </source>
</evidence>
<dbReference type="InterPro" id="IPR022894">
    <property type="entry name" value="Oligoribonuclease"/>
</dbReference>
<dbReference type="RefSeq" id="WP_117315228.1">
    <property type="nucleotide sequence ID" value="NZ_CP031769.1"/>
</dbReference>
<dbReference type="AlphaFoldDB" id="A0A346NI78"/>
<evidence type="ECO:0000256" key="6">
    <source>
        <dbReference type="HAMAP-Rule" id="MF_00045"/>
    </source>
</evidence>
<dbReference type="FunFam" id="3.30.420.10:FF:000003">
    <property type="entry name" value="Oligoribonuclease"/>
    <property type="match status" value="1"/>
</dbReference>
<keyword evidence="4 6" id="KW-0269">Exonuclease</keyword>
<proteinExistence type="inferred from homology"/>
<dbReference type="InterPro" id="IPR012337">
    <property type="entry name" value="RNaseH-like_sf"/>
</dbReference>
<dbReference type="GO" id="GO:0006259">
    <property type="term" value="P:DNA metabolic process"/>
    <property type="evidence" value="ECO:0007669"/>
    <property type="project" value="UniProtKB-ARBA"/>
</dbReference>
<dbReference type="Pfam" id="PF00929">
    <property type="entry name" value="RNase_T"/>
    <property type="match status" value="1"/>
</dbReference>
<dbReference type="GO" id="GO:0003676">
    <property type="term" value="F:nucleic acid binding"/>
    <property type="evidence" value="ECO:0007669"/>
    <property type="project" value="InterPro"/>
</dbReference>
<keyword evidence="2 6" id="KW-0540">Nuclease</keyword>
<organism evidence="8 9">
    <name type="scientific">Salinimonas sediminis</name>
    <dbReference type="NCBI Taxonomy" id="2303538"/>
    <lineage>
        <taxon>Bacteria</taxon>
        <taxon>Pseudomonadati</taxon>
        <taxon>Pseudomonadota</taxon>
        <taxon>Gammaproteobacteria</taxon>
        <taxon>Alteromonadales</taxon>
        <taxon>Alteromonadaceae</taxon>
        <taxon>Alteromonas/Salinimonas group</taxon>
        <taxon>Salinimonas</taxon>
    </lineage>
</organism>
<dbReference type="InterPro" id="IPR036397">
    <property type="entry name" value="RNaseH_sf"/>
</dbReference>
<reference evidence="8 9" key="1">
    <citation type="submission" date="2018-08" db="EMBL/GenBank/DDBJ databases">
        <title>Salinimonas sediminis sp. nov., a piezophilic bacterium isolated from a deep-sea sediment sample from the New Britain Trench.</title>
        <authorList>
            <person name="Cao J."/>
        </authorList>
    </citation>
    <scope>NUCLEOTIDE SEQUENCE [LARGE SCALE GENOMIC DNA]</scope>
    <source>
        <strain evidence="8 9">N102</strain>
    </source>
</reference>
<accession>A0A346NI78</accession>
<dbReference type="Proteomes" id="UP000262073">
    <property type="component" value="Chromosome"/>
</dbReference>
<dbReference type="PANTHER" id="PTHR11046">
    <property type="entry name" value="OLIGORIBONUCLEASE, MITOCHONDRIAL"/>
    <property type="match status" value="1"/>
</dbReference>
<keyword evidence="9" id="KW-1185">Reference proteome</keyword>
<dbReference type="EMBL" id="CP031769">
    <property type="protein sequence ID" value="AXR05235.1"/>
    <property type="molecule type" value="Genomic_DNA"/>
</dbReference>
<evidence type="ECO:0000313" key="9">
    <source>
        <dbReference type="Proteomes" id="UP000262073"/>
    </source>
</evidence>
<keyword evidence="3 6" id="KW-0378">Hydrolase</keyword>
<dbReference type="PANTHER" id="PTHR11046:SF0">
    <property type="entry name" value="OLIGORIBONUCLEASE, MITOCHONDRIAL"/>
    <property type="match status" value="1"/>
</dbReference>
<evidence type="ECO:0000256" key="1">
    <source>
        <dbReference type="ARBA" id="ARBA00009921"/>
    </source>
</evidence>
<dbReference type="CDD" id="cd06135">
    <property type="entry name" value="Orn"/>
    <property type="match status" value="1"/>
</dbReference>
<dbReference type="EC" id="3.1.-.-" evidence="6"/>
<keyword evidence="6" id="KW-0963">Cytoplasm</keyword>
<evidence type="ECO:0000256" key="4">
    <source>
        <dbReference type="ARBA" id="ARBA00022839"/>
    </source>
</evidence>
<dbReference type="SMART" id="SM00479">
    <property type="entry name" value="EXOIII"/>
    <property type="match status" value="1"/>
</dbReference>
<protein>
    <recommendedName>
        <fullName evidence="5 6">Oligoribonuclease</fullName>
        <ecNumber evidence="6">3.1.-.-</ecNumber>
    </recommendedName>
</protein>
<feature type="domain" description="Exonuclease" evidence="7">
    <location>
        <begin position="7"/>
        <end position="180"/>
    </location>
</feature>
<gene>
    <name evidence="6" type="primary">orn</name>
    <name evidence="8" type="ORF">D0Y50_01905</name>
</gene>
<dbReference type="OrthoDB" id="9801329at2"/>
<dbReference type="KEGG" id="salm:D0Y50_01905"/>
<feature type="active site" evidence="6">
    <location>
        <position position="129"/>
    </location>
</feature>
<evidence type="ECO:0000256" key="5">
    <source>
        <dbReference type="ARBA" id="ARBA00070964"/>
    </source>
</evidence>
<dbReference type="SUPFAM" id="SSF53098">
    <property type="entry name" value="Ribonuclease H-like"/>
    <property type="match status" value="1"/>
</dbReference>
<dbReference type="GO" id="GO:0000175">
    <property type="term" value="F:3'-5'-RNA exonuclease activity"/>
    <property type="evidence" value="ECO:0007669"/>
    <property type="project" value="InterPro"/>
</dbReference>
<dbReference type="InterPro" id="IPR013520">
    <property type="entry name" value="Ribonucl_H"/>
</dbReference>
<comment type="subcellular location">
    <subcellularLocation>
        <location evidence="6">Cytoplasm</location>
    </subcellularLocation>
</comment>
<evidence type="ECO:0000259" key="7">
    <source>
        <dbReference type="SMART" id="SM00479"/>
    </source>
</evidence>
<evidence type="ECO:0000313" key="8">
    <source>
        <dbReference type="EMBL" id="AXR05235.1"/>
    </source>
</evidence>